<dbReference type="SUPFAM" id="SSF53474">
    <property type="entry name" value="alpha/beta-Hydrolases"/>
    <property type="match status" value="3"/>
</dbReference>
<dbReference type="Gene3D" id="3.40.50.1820">
    <property type="entry name" value="alpha/beta hydrolase"/>
    <property type="match status" value="3"/>
</dbReference>
<proteinExistence type="inferred from homology"/>
<dbReference type="PANTHER" id="PTHR32268:SF15">
    <property type="entry name" value="HOMOSERINE ACETYLTRANSFERASE FAMILY PROTEIN (AFU_ORTHOLOGUE AFUA_1G15350)"/>
    <property type="match status" value="1"/>
</dbReference>
<reference evidence="3" key="1">
    <citation type="submission" date="2021-03" db="EMBL/GenBank/DDBJ databases">
        <title>Evolutionary innovations through gain and loss of genes in the ectomycorrhizal Boletales.</title>
        <authorList>
            <person name="Wu G."/>
            <person name="Miyauchi S."/>
            <person name="Morin E."/>
            <person name="Yang Z.-L."/>
            <person name="Xu J."/>
            <person name="Martin F.M."/>
        </authorList>
    </citation>
    <scope>NUCLEOTIDE SEQUENCE</scope>
    <source>
        <strain evidence="3">BR01</strain>
    </source>
</reference>
<dbReference type="InterPro" id="IPR008220">
    <property type="entry name" value="HAT_MetX-like"/>
</dbReference>
<keyword evidence="3" id="KW-0378">Hydrolase</keyword>
<dbReference type="InterPro" id="IPR029058">
    <property type="entry name" value="AB_hydrolase_fold"/>
</dbReference>
<name>A0A8I2YQW4_9AGAM</name>
<gene>
    <name evidence="3" type="ORF">JVT61DRAFT_2944</name>
</gene>
<evidence type="ECO:0000313" key="3">
    <source>
        <dbReference type="EMBL" id="KAG6375388.1"/>
    </source>
</evidence>
<evidence type="ECO:0000313" key="4">
    <source>
        <dbReference type="Proteomes" id="UP000683000"/>
    </source>
</evidence>
<protein>
    <submittedName>
        <fullName evidence="3">Alpha/Beta hydrolase protein</fullName>
    </submittedName>
</protein>
<evidence type="ECO:0000256" key="1">
    <source>
        <dbReference type="ARBA" id="ARBA00006886"/>
    </source>
</evidence>
<dbReference type="GO" id="GO:0016747">
    <property type="term" value="F:acyltransferase activity, transferring groups other than amino-acyl groups"/>
    <property type="evidence" value="ECO:0007669"/>
    <property type="project" value="InterPro"/>
</dbReference>
<accession>A0A8I2YQW4</accession>
<dbReference type="Pfam" id="PF00561">
    <property type="entry name" value="Abhydrolase_1"/>
    <property type="match status" value="1"/>
</dbReference>
<comment type="caution">
    <text evidence="3">The sequence shown here is derived from an EMBL/GenBank/DDBJ whole genome shotgun (WGS) entry which is preliminary data.</text>
</comment>
<dbReference type="PANTHER" id="PTHR32268">
    <property type="entry name" value="HOMOSERINE O-ACETYLTRANSFERASE"/>
    <property type="match status" value="1"/>
</dbReference>
<sequence length="755" mass="84452">MAGMRMTFLLCCIHGKSPTVSTIRDNGDLEKCLCAIKAKGLIMPCKTDLYFPPEDSENEMRYLKFAKLVVIPSIWGHMGGGGPWLSPFFEDFFALVDMAERSLKYYHHGRFKVAGGVLPDAVTAYQAFGDPSDPCVVYPTCYGAKLSLGGMFVGSDIALDPRKYYIVTFALFCNGEVCCCLPPSPPPYNGPYFPEISYEDNIRAQYAVLTKVLGVKKVYCVVGLSMGGQQAYHWATVYPDFVNKIAVIVSAARTSMHNRCILEGPKAALIASKDFENGHYTSPPYHGIRAFGRVVLPWVFSQSWFREHNYLMDGQYPDLLSFIRGEGESNWVQNWDANDMLHLLNTWQNGDISQVRDNGDYEKALKSIKADVLLLPSKTDLFFAPEDSETELSLLQHGTLVLIDTNWGHSSQGQSDIQYYHHGRFSVTGGVLPDAVTAYQTYGDPQNPCIVFPTCYGAKLALGSQDYLVGEGKALDTKKYYVVTFALFCNGESSSPSNAPAPYNGPYFPFVSYENNIRAQHTVLTKHLGVSKVFCVVGFSMGGQQAYHWPVVYPDFVERFVAICTSARTSPHNQWSLLSLRWLLEGPKAAMLASKDFADGHYTSTPHQGIRAFGRVYCAWAYGQTWFREHKYLMAGEYPDLNSFIRERWEGRFLQYWDANDMVALLTTWQRGDISIVRDGGDYEKALKSIKAKGLIMPSKTDLYFPPEDSQVEVSHLRDATLHVIPTVWGHVAGGGANPVDVEFISEKIRAFLNP</sequence>
<dbReference type="AlphaFoldDB" id="A0A8I2YQW4"/>
<dbReference type="OrthoDB" id="9972683at2759"/>
<dbReference type="GO" id="GO:0016787">
    <property type="term" value="F:hydrolase activity"/>
    <property type="evidence" value="ECO:0007669"/>
    <property type="project" value="UniProtKB-KW"/>
</dbReference>
<dbReference type="EMBL" id="JAGFBS010000014">
    <property type="protein sequence ID" value="KAG6375388.1"/>
    <property type="molecule type" value="Genomic_DNA"/>
</dbReference>
<comment type="similarity">
    <text evidence="1">Belongs to the AB hydrolase superfamily. MetX family.</text>
</comment>
<dbReference type="Proteomes" id="UP000683000">
    <property type="component" value="Unassembled WGS sequence"/>
</dbReference>
<keyword evidence="4" id="KW-1185">Reference proteome</keyword>
<feature type="domain" description="AB hydrolase-1" evidence="2">
    <location>
        <begin position="466"/>
        <end position="608"/>
    </location>
</feature>
<organism evidence="3 4">
    <name type="scientific">Boletus reticuloceps</name>
    <dbReference type="NCBI Taxonomy" id="495285"/>
    <lineage>
        <taxon>Eukaryota</taxon>
        <taxon>Fungi</taxon>
        <taxon>Dikarya</taxon>
        <taxon>Basidiomycota</taxon>
        <taxon>Agaricomycotina</taxon>
        <taxon>Agaricomycetes</taxon>
        <taxon>Agaricomycetidae</taxon>
        <taxon>Boletales</taxon>
        <taxon>Boletineae</taxon>
        <taxon>Boletaceae</taxon>
        <taxon>Boletoideae</taxon>
        <taxon>Boletus</taxon>
    </lineage>
</organism>
<dbReference type="InterPro" id="IPR000073">
    <property type="entry name" value="AB_hydrolase_1"/>
</dbReference>
<evidence type="ECO:0000259" key="2">
    <source>
        <dbReference type="Pfam" id="PF00561"/>
    </source>
</evidence>